<feature type="domain" description="BLUF" evidence="1">
    <location>
        <begin position="1"/>
        <end position="92"/>
    </location>
</feature>
<proteinExistence type="predicted"/>
<dbReference type="SMART" id="SM01034">
    <property type="entry name" value="BLUF"/>
    <property type="match status" value="1"/>
</dbReference>
<organism evidence="2 3">
    <name type="scientific">Mucilaginibacter jinjuensis</name>
    <dbReference type="NCBI Taxonomy" id="1176721"/>
    <lineage>
        <taxon>Bacteria</taxon>
        <taxon>Pseudomonadati</taxon>
        <taxon>Bacteroidota</taxon>
        <taxon>Sphingobacteriia</taxon>
        <taxon>Sphingobacteriales</taxon>
        <taxon>Sphingobacteriaceae</taxon>
        <taxon>Mucilaginibacter</taxon>
    </lineage>
</organism>
<protein>
    <submittedName>
        <fullName evidence="2">BLUF domain-containing protein</fullName>
    </submittedName>
</protein>
<dbReference type="InterPro" id="IPR007024">
    <property type="entry name" value="BLUF_domain"/>
</dbReference>
<dbReference type="Pfam" id="PF04940">
    <property type="entry name" value="BLUF"/>
    <property type="match status" value="1"/>
</dbReference>
<evidence type="ECO:0000313" key="2">
    <source>
        <dbReference type="EMBL" id="WCT10156.1"/>
    </source>
</evidence>
<keyword evidence="3" id="KW-1185">Reference proteome</keyword>
<dbReference type="SUPFAM" id="SSF54975">
    <property type="entry name" value="Acylphosphatase/BLUF domain-like"/>
    <property type="match status" value="1"/>
</dbReference>
<dbReference type="InterPro" id="IPR036046">
    <property type="entry name" value="Acylphosphatase-like_dom_sf"/>
</dbReference>
<evidence type="ECO:0000259" key="1">
    <source>
        <dbReference type="PROSITE" id="PS50925"/>
    </source>
</evidence>
<gene>
    <name evidence="2" type="ORF">PQO05_15585</name>
</gene>
<dbReference type="Proteomes" id="UP001216139">
    <property type="component" value="Chromosome"/>
</dbReference>
<name>A0ABY7T192_9SPHI</name>
<dbReference type="PROSITE" id="PS50925">
    <property type="entry name" value="BLUF"/>
    <property type="match status" value="1"/>
</dbReference>
<reference evidence="2 3" key="1">
    <citation type="submission" date="2023-02" db="EMBL/GenBank/DDBJ databases">
        <title>Genome sequence of Mucilaginibacter jinjuensis strain KACC 16571.</title>
        <authorList>
            <person name="Kim S."/>
            <person name="Heo J."/>
            <person name="Kwon S.-W."/>
        </authorList>
    </citation>
    <scope>NUCLEOTIDE SEQUENCE [LARGE SCALE GENOMIC DNA]</scope>
    <source>
        <strain evidence="2 3">KACC 16571</strain>
    </source>
</reference>
<evidence type="ECO:0000313" key="3">
    <source>
        <dbReference type="Proteomes" id="UP001216139"/>
    </source>
</evidence>
<dbReference type="EMBL" id="CP117167">
    <property type="protein sequence ID" value="WCT10156.1"/>
    <property type="molecule type" value="Genomic_DNA"/>
</dbReference>
<dbReference type="Gene3D" id="3.30.70.100">
    <property type="match status" value="1"/>
</dbReference>
<sequence length="130" mass="15176">MYFIIYTSYAAIDFNDDLLKSLLIQSRDRNKAMSITGMLFYFDDTFIQLIEGGEDEVKLLYQDICNDTRHKRVITLKQGERSERYFTDWSMGFKSINNNELDTVEAYRNLQAPTKLSDSAFFNLLKLIAA</sequence>
<dbReference type="RefSeq" id="WP_273628271.1">
    <property type="nucleotide sequence ID" value="NZ_CP117167.1"/>
</dbReference>
<accession>A0ABY7T192</accession>